<evidence type="ECO:0000256" key="1">
    <source>
        <dbReference type="SAM" id="Phobius"/>
    </source>
</evidence>
<dbReference type="Proteomes" id="UP000001964">
    <property type="component" value="Chromosome"/>
</dbReference>
<dbReference type="GO" id="GO:0003677">
    <property type="term" value="F:DNA binding"/>
    <property type="evidence" value="ECO:0007669"/>
    <property type="project" value="InterPro"/>
</dbReference>
<dbReference type="eggNOG" id="COG3279">
    <property type="taxonomic scope" value="Bacteria"/>
</dbReference>
<dbReference type="Gene3D" id="2.40.50.1020">
    <property type="entry name" value="LytTr DNA-binding domain"/>
    <property type="match status" value="1"/>
</dbReference>
<dbReference type="Pfam" id="PF04397">
    <property type="entry name" value="LytTR"/>
    <property type="match status" value="1"/>
</dbReference>
<keyword evidence="4" id="KW-1185">Reference proteome</keyword>
<protein>
    <submittedName>
        <fullName evidence="3">Response regulator receiver protein</fullName>
    </submittedName>
</protein>
<evidence type="ECO:0000313" key="3">
    <source>
        <dbReference type="EMBL" id="ABI65900.1"/>
    </source>
</evidence>
<dbReference type="EMBL" id="CP000449">
    <property type="protein sequence ID" value="ABI65900.1"/>
    <property type="molecule type" value="Genomic_DNA"/>
</dbReference>
<feature type="transmembrane region" description="Helical" evidence="1">
    <location>
        <begin position="54"/>
        <end position="71"/>
    </location>
</feature>
<dbReference type="RefSeq" id="WP_011643547.1">
    <property type="nucleotide sequence ID" value="NC_008347.1"/>
</dbReference>
<reference evidence="3 4" key="1">
    <citation type="submission" date="2006-08" db="EMBL/GenBank/DDBJ databases">
        <title>Complete sequence of Maricaulis maris MCS10.</title>
        <authorList>
            <consortium name="US DOE Joint Genome Institute"/>
            <person name="Copeland A."/>
            <person name="Lucas S."/>
            <person name="Lapidus A."/>
            <person name="Barry K."/>
            <person name="Detter J.C."/>
            <person name="Glavina del Rio T."/>
            <person name="Hammon N."/>
            <person name="Israni S."/>
            <person name="Dalin E."/>
            <person name="Tice H."/>
            <person name="Pitluck S."/>
            <person name="Saunders E."/>
            <person name="Brettin T."/>
            <person name="Bruce D."/>
            <person name="Han C."/>
            <person name="Tapia R."/>
            <person name="Gilna P."/>
            <person name="Schmutz J."/>
            <person name="Larimer F."/>
            <person name="Land M."/>
            <person name="Hauser L."/>
            <person name="Kyrpides N."/>
            <person name="Mikhailova N."/>
            <person name="Viollier P."/>
            <person name="Stephens C."/>
            <person name="Richardson P."/>
        </authorList>
    </citation>
    <scope>NUCLEOTIDE SEQUENCE [LARGE SCALE GENOMIC DNA]</scope>
    <source>
        <strain evidence="3 4">MCS10</strain>
    </source>
</reference>
<evidence type="ECO:0000313" key="4">
    <source>
        <dbReference type="Proteomes" id="UP000001964"/>
    </source>
</evidence>
<dbReference type="STRING" id="394221.Mmar10_1608"/>
<keyword evidence="1" id="KW-0472">Membrane</keyword>
<dbReference type="InterPro" id="IPR007492">
    <property type="entry name" value="LytTR_DNA-bd_dom"/>
</dbReference>
<keyword evidence="1" id="KW-0812">Transmembrane</keyword>
<feature type="transmembrane region" description="Helical" evidence="1">
    <location>
        <begin position="120"/>
        <end position="142"/>
    </location>
</feature>
<dbReference type="HOGENOM" id="CLU_079621_0_0_5"/>
<dbReference type="PROSITE" id="PS50930">
    <property type="entry name" value="HTH_LYTTR"/>
    <property type="match status" value="1"/>
</dbReference>
<evidence type="ECO:0000259" key="2">
    <source>
        <dbReference type="PROSITE" id="PS50930"/>
    </source>
</evidence>
<feature type="transmembrane region" description="Helical" evidence="1">
    <location>
        <begin position="23"/>
        <end position="42"/>
    </location>
</feature>
<dbReference type="KEGG" id="mmr:Mmar10_1608"/>
<keyword evidence="1" id="KW-1133">Transmembrane helix</keyword>
<organism evidence="3 4">
    <name type="scientific">Maricaulis maris (strain MCS10)</name>
    <name type="common">Caulobacter maris</name>
    <dbReference type="NCBI Taxonomy" id="394221"/>
    <lineage>
        <taxon>Bacteria</taxon>
        <taxon>Pseudomonadati</taxon>
        <taxon>Pseudomonadota</taxon>
        <taxon>Alphaproteobacteria</taxon>
        <taxon>Maricaulales</taxon>
        <taxon>Maricaulaceae</taxon>
        <taxon>Maricaulis</taxon>
    </lineage>
</organism>
<dbReference type="AlphaFoldDB" id="Q0AP87"/>
<gene>
    <name evidence="3" type="ordered locus">Mmar10_1608</name>
</gene>
<feature type="transmembrane region" description="Helical" evidence="1">
    <location>
        <begin position="83"/>
        <end position="108"/>
    </location>
</feature>
<feature type="domain" description="HTH LytTR-type" evidence="2">
    <location>
        <begin position="176"/>
        <end position="261"/>
    </location>
</feature>
<proteinExistence type="predicted"/>
<sequence>MSLIDANGPKLTATPSSLWHHDAGLLCGVWLFMTSTFVVGGAYDTDEFAPLHRIAFWLLTAAMVVFQPVILERLFSRFTPATLVGAWLAATGAVLVAIPVVAIEIHLLKSTPLLPRAADPWIQFIPFIGAPVLIVAGFVLFLRFSWERRHLDYKTQLSRPANKPASARGPIGPETLYVRSQDHYLEITTEGGRRFIRGRLADLSTGSDVFGFTPHRSWWVADRAIESCRRDGRDLRLVLSDGTDVPVSRSRRELVRARGLI</sequence>
<accession>Q0AP87</accession>
<dbReference type="SMART" id="SM00850">
    <property type="entry name" value="LytTR"/>
    <property type="match status" value="1"/>
</dbReference>
<name>Q0AP87_MARMM</name>